<dbReference type="EMBL" id="CP020660">
    <property type="protein sequence ID" value="ATF08945.1"/>
    <property type="molecule type" value="Genomic_DNA"/>
</dbReference>
<protein>
    <submittedName>
        <fullName evidence="1">Uncharacterized protein</fullName>
    </submittedName>
</protein>
<proteinExistence type="predicted"/>
<dbReference type="KEGG" id="elux:BTN50_0414"/>
<dbReference type="Proteomes" id="UP000218160">
    <property type="component" value="Chromosome 1"/>
</dbReference>
<dbReference type="RefSeq" id="WP_263363292.1">
    <property type="nucleotide sequence ID" value="NZ_RPOF01000002.1"/>
</dbReference>
<evidence type="ECO:0000313" key="1">
    <source>
        <dbReference type="EMBL" id="ATF08945.1"/>
    </source>
</evidence>
<evidence type="ECO:0000313" key="2">
    <source>
        <dbReference type="Proteomes" id="UP000218160"/>
    </source>
</evidence>
<name>A0A291B7G7_9GAMM</name>
<reference evidence="2" key="1">
    <citation type="submission" date="2017-04" db="EMBL/GenBank/DDBJ databases">
        <title>Genome evolution of the luminous symbionts of deep sea anglerfish.</title>
        <authorList>
            <person name="Hendry T.A."/>
        </authorList>
    </citation>
    <scope>NUCLEOTIDE SEQUENCE [LARGE SCALE GENOMIC DNA]</scope>
</reference>
<accession>A0A291B7G7</accession>
<sequence length="41" mass="4882">MKYYGMELTTPDNVMKPFVLNEQVPFILLKKEQFLSTRLFA</sequence>
<keyword evidence="2" id="KW-1185">Reference proteome</keyword>
<organism evidence="1 2">
    <name type="scientific">Candidatus Enterovibrio altilux</name>
    <dbReference type="NCBI Taxonomy" id="1927128"/>
    <lineage>
        <taxon>Bacteria</taxon>
        <taxon>Pseudomonadati</taxon>
        <taxon>Pseudomonadota</taxon>
        <taxon>Gammaproteobacteria</taxon>
        <taxon>Vibrionales</taxon>
        <taxon>Vibrionaceae</taxon>
        <taxon>Enterovibrio</taxon>
    </lineage>
</organism>
<dbReference type="AlphaFoldDB" id="A0A291B7G7"/>
<gene>
    <name evidence="1" type="ORF">BTN50_0414</name>
</gene>